<sequence>MSHFTAKGSLVLESMLLIQECIYHLQITIYENRFRYEAKKGQKSHFFLTPQYIHLENVTAAPSTIFITMLYTWCCTAEMAPLVTLFTVVPSRADVDAKTNSCNHWKVQR</sequence>
<protein>
    <submittedName>
        <fullName evidence="1">Uncharacterized protein</fullName>
    </submittedName>
</protein>
<dbReference type="EMBL" id="CM004471">
    <property type="protein sequence ID" value="OCT87625.1"/>
    <property type="molecule type" value="Genomic_DNA"/>
</dbReference>
<reference evidence="2" key="1">
    <citation type="journal article" date="2016" name="Nature">
        <title>Genome evolution in the allotetraploid frog Xenopus laevis.</title>
        <authorList>
            <person name="Session A.M."/>
            <person name="Uno Y."/>
            <person name="Kwon T."/>
            <person name="Chapman J.A."/>
            <person name="Toyoda A."/>
            <person name="Takahashi S."/>
            <person name="Fukui A."/>
            <person name="Hikosaka A."/>
            <person name="Suzuki A."/>
            <person name="Kondo M."/>
            <person name="van Heeringen S.J."/>
            <person name="Quigley I."/>
            <person name="Heinz S."/>
            <person name="Ogino H."/>
            <person name="Ochi H."/>
            <person name="Hellsten U."/>
            <person name="Lyons J.B."/>
            <person name="Simakov O."/>
            <person name="Putnam N."/>
            <person name="Stites J."/>
            <person name="Kuroki Y."/>
            <person name="Tanaka T."/>
            <person name="Michiue T."/>
            <person name="Watanabe M."/>
            <person name="Bogdanovic O."/>
            <person name="Lister R."/>
            <person name="Georgiou G."/>
            <person name="Paranjpe S.S."/>
            <person name="van Kruijsbergen I."/>
            <person name="Shu S."/>
            <person name="Carlson J."/>
            <person name="Kinoshita T."/>
            <person name="Ohta Y."/>
            <person name="Mawaribuchi S."/>
            <person name="Jenkins J."/>
            <person name="Grimwood J."/>
            <person name="Schmutz J."/>
            <person name="Mitros T."/>
            <person name="Mozaffari S.V."/>
            <person name="Suzuki Y."/>
            <person name="Haramoto Y."/>
            <person name="Yamamoto T.S."/>
            <person name="Takagi C."/>
            <person name="Heald R."/>
            <person name="Miller K."/>
            <person name="Haudenschild C."/>
            <person name="Kitzman J."/>
            <person name="Nakayama T."/>
            <person name="Izutsu Y."/>
            <person name="Robert J."/>
            <person name="Fortriede J."/>
            <person name="Burns K."/>
            <person name="Lotay V."/>
            <person name="Karimi K."/>
            <person name="Yasuoka Y."/>
            <person name="Dichmann D.S."/>
            <person name="Flajnik M.F."/>
            <person name="Houston D.W."/>
            <person name="Shendure J."/>
            <person name="DuPasquier L."/>
            <person name="Vize P.D."/>
            <person name="Zorn A.M."/>
            <person name="Ito M."/>
            <person name="Marcotte E.M."/>
            <person name="Wallingford J.B."/>
            <person name="Ito Y."/>
            <person name="Asashima M."/>
            <person name="Ueno N."/>
            <person name="Matsuda Y."/>
            <person name="Veenstra G.J."/>
            <person name="Fujiyama A."/>
            <person name="Harland R.M."/>
            <person name="Taira M."/>
            <person name="Rokhsar D.S."/>
        </authorList>
    </citation>
    <scope>NUCLEOTIDE SEQUENCE [LARGE SCALE GENOMIC DNA]</scope>
    <source>
        <strain evidence="2">J</strain>
    </source>
</reference>
<dbReference type="AlphaFoldDB" id="A0A974DA73"/>
<accession>A0A974DA73</accession>
<organism evidence="1 2">
    <name type="scientific">Xenopus laevis</name>
    <name type="common">African clawed frog</name>
    <dbReference type="NCBI Taxonomy" id="8355"/>
    <lineage>
        <taxon>Eukaryota</taxon>
        <taxon>Metazoa</taxon>
        <taxon>Chordata</taxon>
        <taxon>Craniata</taxon>
        <taxon>Vertebrata</taxon>
        <taxon>Euteleostomi</taxon>
        <taxon>Amphibia</taxon>
        <taxon>Batrachia</taxon>
        <taxon>Anura</taxon>
        <taxon>Pipoidea</taxon>
        <taxon>Pipidae</taxon>
        <taxon>Xenopodinae</taxon>
        <taxon>Xenopus</taxon>
        <taxon>Xenopus</taxon>
    </lineage>
</organism>
<name>A0A974DA73_XENLA</name>
<proteinExistence type="predicted"/>
<evidence type="ECO:0000313" key="1">
    <source>
        <dbReference type="EMBL" id="OCT87625.1"/>
    </source>
</evidence>
<dbReference type="Proteomes" id="UP000694892">
    <property type="component" value="Chromosome 3S"/>
</dbReference>
<evidence type="ECO:0000313" key="2">
    <source>
        <dbReference type="Proteomes" id="UP000694892"/>
    </source>
</evidence>
<gene>
    <name evidence="1" type="ORF">XELAEV_18021322mg</name>
</gene>